<feature type="non-terminal residue" evidence="1">
    <location>
        <position position="140"/>
    </location>
</feature>
<comment type="caution">
    <text evidence="1">The sequence shown here is derived from an EMBL/GenBank/DDBJ whole genome shotgun (WGS) entry which is preliminary data.</text>
</comment>
<dbReference type="AlphaFoldDB" id="A0A5C6RFF2"/>
<proteinExistence type="predicted"/>
<keyword evidence="2" id="KW-1185">Reference proteome</keyword>
<reference evidence="1 2" key="1">
    <citation type="submission" date="2019-08" db="EMBL/GenBank/DDBJ databases">
        <title>Genome of Phaeodactylibacter luteus.</title>
        <authorList>
            <person name="Bowman J.P."/>
        </authorList>
    </citation>
    <scope>NUCLEOTIDE SEQUENCE [LARGE SCALE GENOMIC DNA]</scope>
    <source>
        <strain evidence="1 2">KCTC 42180</strain>
    </source>
</reference>
<dbReference type="Proteomes" id="UP000321580">
    <property type="component" value="Unassembled WGS sequence"/>
</dbReference>
<dbReference type="RefSeq" id="WP_147169681.1">
    <property type="nucleotide sequence ID" value="NZ_VOOR01000105.1"/>
</dbReference>
<dbReference type="EMBL" id="VOOR01000105">
    <property type="protein sequence ID" value="TXB58629.1"/>
    <property type="molecule type" value="Genomic_DNA"/>
</dbReference>
<evidence type="ECO:0000313" key="2">
    <source>
        <dbReference type="Proteomes" id="UP000321580"/>
    </source>
</evidence>
<evidence type="ECO:0000313" key="1">
    <source>
        <dbReference type="EMBL" id="TXB58629.1"/>
    </source>
</evidence>
<protein>
    <submittedName>
        <fullName evidence="1">Uncharacterized protein</fullName>
    </submittedName>
</protein>
<accession>A0A5C6RFF2</accession>
<sequence length="140" mass="15921">MSTFTLLEQVTEKAVELPKYTLKNTLIVSHSILHAGSVNLNKVKNSVPHVRGGGLASAHADYKLLTRYFDQGKIESEQDRQRYEQLMQGPRALCWMVFFERSRQLCCKKPKYLLLYGTKWDCGDESIHLMTLCVLAGDVA</sequence>
<gene>
    <name evidence="1" type="ORF">FRY97_21495</name>
</gene>
<organism evidence="1 2">
    <name type="scientific">Phaeodactylibacter luteus</name>
    <dbReference type="NCBI Taxonomy" id="1564516"/>
    <lineage>
        <taxon>Bacteria</taxon>
        <taxon>Pseudomonadati</taxon>
        <taxon>Bacteroidota</taxon>
        <taxon>Saprospiria</taxon>
        <taxon>Saprospirales</taxon>
        <taxon>Haliscomenobacteraceae</taxon>
        <taxon>Phaeodactylibacter</taxon>
    </lineage>
</organism>
<name>A0A5C6RFF2_9BACT</name>